<dbReference type="InterPro" id="IPR037523">
    <property type="entry name" value="VOC_core"/>
</dbReference>
<feature type="domain" description="VOC" evidence="1">
    <location>
        <begin position="9"/>
        <end position="136"/>
    </location>
</feature>
<organism evidence="2 3">
    <name type="scientific">Albimonas donghaensis</name>
    <dbReference type="NCBI Taxonomy" id="356660"/>
    <lineage>
        <taxon>Bacteria</taxon>
        <taxon>Pseudomonadati</taxon>
        <taxon>Pseudomonadota</taxon>
        <taxon>Alphaproteobacteria</taxon>
        <taxon>Rhodobacterales</taxon>
        <taxon>Paracoccaceae</taxon>
        <taxon>Albimonas</taxon>
    </lineage>
</organism>
<dbReference type="RefSeq" id="WP_245710348.1">
    <property type="nucleotide sequence ID" value="NZ_FNMZ01000001.1"/>
</dbReference>
<dbReference type="SUPFAM" id="SSF54593">
    <property type="entry name" value="Glyoxalase/Bleomycin resistance protein/Dihydroxybiphenyl dioxygenase"/>
    <property type="match status" value="1"/>
</dbReference>
<protein>
    <recommendedName>
        <fullName evidence="1">VOC domain-containing protein</fullName>
    </recommendedName>
</protein>
<accession>A0A1H2S7K7</accession>
<dbReference type="PANTHER" id="PTHR36503:SF1">
    <property type="entry name" value="BLR2520 PROTEIN"/>
    <property type="match status" value="1"/>
</dbReference>
<gene>
    <name evidence="2" type="ORF">SAMN05444336_101571</name>
</gene>
<dbReference type="PANTHER" id="PTHR36503">
    <property type="entry name" value="BLR2520 PROTEIN"/>
    <property type="match status" value="1"/>
</dbReference>
<evidence type="ECO:0000313" key="3">
    <source>
        <dbReference type="Proteomes" id="UP000199118"/>
    </source>
</evidence>
<evidence type="ECO:0000259" key="1">
    <source>
        <dbReference type="PROSITE" id="PS51819"/>
    </source>
</evidence>
<name>A0A1H2S7K7_9RHOB</name>
<dbReference type="Gene3D" id="3.10.180.10">
    <property type="entry name" value="2,3-Dihydroxybiphenyl 1,2-Dioxygenase, domain 1"/>
    <property type="match status" value="1"/>
</dbReference>
<dbReference type="Pfam" id="PF00903">
    <property type="entry name" value="Glyoxalase"/>
    <property type="match status" value="1"/>
</dbReference>
<dbReference type="InterPro" id="IPR004360">
    <property type="entry name" value="Glyas_Fos-R_dOase_dom"/>
</dbReference>
<reference evidence="2 3" key="1">
    <citation type="submission" date="2016-10" db="EMBL/GenBank/DDBJ databases">
        <authorList>
            <person name="de Groot N.N."/>
        </authorList>
    </citation>
    <scope>NUCLEOTIDE SEQUENCE [LARGE SCALE GENOMIC DNA]</scope>
    <source>
        <strain evidence="2 3">DSM 17890</strain>
    </source>
</reference>
<keyword evidence="3" id="KW-1185">Reference proteome</keyword>
<dbReference type="EMBL" id="FNMZ01000001">
    <property type="protein sequence ID" value="SDW27510.1"/>
    <property type="molecule type" value="Genomic_DNA"/>
</dbReference>
<dbReference type="InterPro" id="IPR029068">
    <property type="entry name" value="Glyas_Bleomycin-R_OHBP_Dase"/>
</dbReference>
<dbReference type="STRING" id="356660.SAMN05444336_101571"/>
<evidence type="ECO:0000313" key="2">
    <source>
        <dbReference type="EMBL" id="SDW27510.1"/>
    </source>
</evidence>
<sequence>MDPAPMRPCISMITLGVSDLPRSVAFYLGLGFPQLESPPSVAFFTLQGTWLGLFPRTDLLKDAGLPPSEASTAGAVGSPGFSLSHNVATQAEVRAVHAAALAAGGTEAKGPVQAEWGGFHSYFRDPDGHLWEIAHNPFFWVGPKPEAAAAAS</sequence>
<dbReference type="Proteomes" id="UP000199118">
    <property type="component" value="Unassembled WGS sequence"/>
</dbReference>
<proteinExistence type="predicted"/>
<dbReference type="PROSITE" id="PS51819">
    <property type="entry name" value="VOC"/>
    <property type="match status" value="1"/>
</dbReference>
<dbReference type="AlphaFoldDB" id="A0A1H2S7K7"/>